<protein>
    <submittedName>
        <fullName evidence="1">Uncharacterized protein</fullName>
    </submittedName>
</protein>
<evidence type="ECO:0000313" key="2">
    <source>
        <dbReference type="Proteomes" id="UP000019202"/>
    </source>
</evidence>
<evidence type="ECO:0000313" key="1">
    <source>
        <dbReference type="EMBL" id="CDL85148.1"/>
    </source>
</evidence>
<organism evidence="1 2">
    <name type="scientific">Xenorhabdus szentirmaii DSM 16338</name>
    <dbReference type="NCBI Taxonomy" id="1427518"/>
    <lineage>
        <taxon>Bacteria</taxon>
        <taxon>Pseudomonadati</taxon>
        <taxon>Pseudomonadota</taxon>
        <taxon>Gammaproteobacteria</taxon>
        <taxon>Enterobacterales</taxon>
        <taxon>Morganellaceae</taxon>
        <taxon>Xenorhabdus</taxon>
    </lineage>
</organism>
<dbReference type="Proteomes" id="UP000019202">
    <property type="component" value="Unassembled WGS sequence"/>
</dbReference>
<dbReference type="EMBL" id="CBXF010000123">
    <property type="protein sequence ID" value="CDL85148.1"/>
    <property type="molecule type" value="Genomic_DNA"/>
</dbReference>
<accession>W1J507</accession>
<sequence length="57" mass="6600">MQQAVIHLDVAFSYFFNPKLKAGFPTFKSKQSSYHCVGVKVFRRDKQKEGYQSANLQ</sequence>
<comment type="caution">
    <text evidence="1">The sequence shown here is derived from an EMBL/GenBank/DDBJ whole genome shotgun (WGS) entry which is preliminary data.</text>
</comment>
<dbReference type="STRING" id="1427518.XSR1_610010"/>
<dbReference type="AlphaFoldDB" id="W1J507"/>
<proteinExistence type="predicted"/>
<keyword evidence="2" id="KW-1185">Reference proteome</keyword>
<gene>
    <name evidence="1" type="ORF">XSR1_610010</name>
</gene>
<name>W1J507_9GAMM</name>
<reference evidence="1" key="1">
    <citation type="submission" date="2013-11" db="EMBL/GenBank/DDBJ databases">
        <title>Draft genome sequence and annotation of the entomopathogenic bacteria, Xenorhabdus cabanillasi strain JM26 and Xenorhabdus szentirmai strain DSM 16338.</title>
        <authorList>
            <person name="Gualtieri M."/>
            <person name="Ogier J.C."/>
            <person name="Pages S."/>
            <person name="Givaudan A."/>
            <person name="Gaudriault S."/>
        </authorList>
    </citation>
    <scope>NUCLEOTIDE SEQUENCE [LARGE SCALE GENOMIC DNA]</scope>
    <source>
        <strain evidence="1">DSM 16338</strain>
    </source>
</reference>